<feature type="compositionally biased region" description="Basic and acidic residues" evidence="1">
    <location>
        <begin position="111"/>
        <end position="129"/>
    </location>
</feature>
<name>A0A0C3QR15_9AGAM</name>
<sequence length="319" mass="35662">MSNRKQSAAAPIIGDARPPRIPLYWLNISNKLGDLLPPENSEEWHCLISHIRIALKCGNSMAIRSLHLIPASLHGSPRQPPQLQLNPYENLQNYATKARLPPIPWSLGAPKNDKTTEPDGVSDEVKEKKSIVGSGMVAPPNAVRRLPHVHRISMSHFKSRVLAYSSMYLPSSACTDSQIKTPILSDPDLEEGFGLIVPHHAHRVSGIPRPPPSSEIQIQENWVLKIAYKTAQRILHVSQPGIRAWEYCILNRNGFQKIHAGYVWTKKSDGDKAQLAIQVKAHWTFLLSDFEGFVGMTNRVRFKSFIAEPAWSFDELGAS</sequence>
<accession>A0A0C3QR15</accession>
<organism evidence="2 3">
    <name type="scientific">Tulasnella calospora MUT 4182</name>
    <dbReference type="NCBI Taxonomy" id="1051891"/>
    <lineage>
        <taxon>Eukaryota</taxon>
        <taxon>Fungi</taxon>
        <taxon>Dikarya</taxon>
        <taxon>Basidiomycota</taxon>
        <taxon>Agaricomycotina</taxon>
        <taxon>Agaricomycetes</taxon>
        <taxon>Cantharellales</taxon>
        <taxon>Tulasnellaceae</taxon>
        <taxon>Tulasnella</taxon>
    </lineage>
</organism>
<keyword evidence="3" id="KW-1185">Reference proteome</keyword>
<evidence type="ECO:0000313" key="3">
    <source>
        <dbReference type="Proteomes" id="UP000054248"/>
    </source>
</evidence>
<dbReference type="Proteomes" id="UP000054248">
    <property type="component" value="Unassembled WGS sequence"/>
</dbReference>
<feature type="region of interest" description="Disordered" evidence="1">
    <location>
        <begin position="105"/>
        <end position="129"/>
    </location>
</feature>
<dbReference type="EMBL" id="KN822975">
    <property type="protein sequence ID" value="KIO30124.1"/>
    <property type="molecule type" value="Genomic_DNA"/>
</dbReference>
<gene>
    <name evidence="2" type="ORF">M407DRAFT_20795</name>
</gene>
<evidence type="ECO:0000313" key="2">
    <source>
        <dbReference type="EMBL" id="KIO30124.1"/>
    </source>
</evidence>
<dbReference type="OrthoDB" id="3248674at2759"/>
<dbReference type="AlphaFoldDB" id="A0A0C3QR15"/>
<reference evidence="3" key="2">
    <citation type="submission" date="2015-01" db="EMBL/GenBank/DDBJ databases">
        <title>Evolutionary Origins and Diversification of the Mycorrhizal Mutualists.</title>
        <authorList>
            <consortium name="DOE Joint Genome Institute"/>
            <consortium name="Mycorrhizal Genomics Consortium"/>
            <person name="Kohler A."/>
            <person name="Kuo A."/>
            <person name="Nagy L.G."/>
            <person name="Floudas D."/>
            <person name="Copeland A."/>
            <person name="Barry K.W."/>
            <person name="Cichocki N."/>
            <person name="Veneault-Fourrey C."/>
            <person name="LaButti K."/>
            <person name="Lindquist E.A."/>
            <person name="Lipzen A."/>
            <person name="Lundell T."/>
            <person name="Morin E."/>
            <person name="Murat C."/>
            <person name="Riley R."/>
            <person name="Ohm R."/>
            <person name="Sun H."/>
            <person name="Tunlid A."/>
            <person name="Henrissat B."/>
            <person name="Grigoriev I.V."/>
            <person name="Hibbett D.S."/>
            <person name="Martin F."/>
        </authorList>
    </citation>
    <scope>NUCLEOTIDE SEQUENCE [LARGE SCALE GENOMIC DNA]</scope>
    <source>
        <strain evidence="3">MUT 4182</strain>
    </source>
</reference>
<dbReference type="HOGENOM" id="CLU_872073_0_0_1"/>
<protein>
    <submittedName>
        <fullName evidence="2">Uncharacterized protein</fullName>
    </submittedName>
</protein>
<evidence type="ECO:0000256" key="1">
    <source>
        <dbReference type="SAM" id="MobiDB-lite"/>
    </source>
</evidence>
<reference evidence="2 3" key="1">
    <citation type="submission" date="2014-04" db="EMBL/GenBank/DDBJ databases">
        <authorList>
            <consortium name="DOE Joint Genome Institute"/>
            <person name="Kuo A."/>
            <person name="Girlanda M."/>
            <person name="Perotto S."/>
            <person name="Kohler A."/>
            <person name="Nagy L.G."/>
            <person name="Floudas D."/>
            <person name="Copeland A."/>
            <person name="Barry K.W."/>
            <person name="Cichocki N."/>
            <person name="Veneault-Fourrey C."/>
            <person name="LaButti K."/>
            <person name="Lindquist E.A."/>
            <person name="Lipzen A."/>
            <person name="Lundell T."/>
            <person name="Morin E."/>
            <person name="Murat C."/>
            <person name="Sun H."/>
            <person name="Tunlid A."/>
            <person name="Henrissat B."/>
            <person name="Grigoriev I.V."/>
            <person name="Hibbett D.S."/>
            <person name="Martin F."/>
            <person name="Nordberg H.P."/>
            <person name="Cantor M.N."/>
            <person name="Hua S.X."/>
        </authorList>
    </citation>
    <scope>NUCLEOTIDE SEQUENCE [LARGE SCALE GENOMIC DNA]</scope>
    <source>
        <strain evidence="2 3">MUT 4182</strain>
    </source>
</reference>
<proteinExistence type="predicted"/>